<reference evidence="3 4" key="1">
    <citation type="submission" date="2018-08" db="EMBL/GenBank/DDBJ databases">
        <authorList>
            <person name="Ferrada E.E."/>
            <person name="Latorre B.A."/>
        </authorList>
    </citation>
    <scope>NUCLEOTIDE SEQUENCE [LARGE SCALE GENOMIC DNA]</scope>
    <source>
        <strain evidence="3 4">VK-A60T</strain>
    </source>
</reference>
<keyword evidence="1" id="KW-1133">Transmembrane helix</keyword>
<sequence>MTWRGDVWAARTAWAHGEGEPPAFWDRAPAREAARRELSDPRYHEHDPNLLQRVWTAFWEWVQDLFDAAAGATPGGGVGVAVIVLALIALAVALRLRLGRTAPTTTRSAAVFDAHPRNAAEHRAQAEAYAVDHDWNGAVQETMRALVRSLEERGLLSPQPGRTADEAAAAADLVLPGHSDALRDAARAFDETAYGGRTADQTTYLRLTTLDAALRRAKPTGTARTPAGRP</sequence>
<dbReference type="Proteomes" id="UP000259636">
    <property type="component" value="Chromosome"/>
</dbReference>
<organism evidence="3 4">
    <name type="scientific">Streptomyces koyangensis</name>
    <dbReference type="NCBI Taxonomy" id="188770"/>
    <lineage>
        <taxon>Bacteria</taxon>
        <taxon>Bacillati</taxon>
        <taxon>Actinomycetota</taxon>
        <taxon>Actinomycetes</taxon>
        <taxon>Kitasatosporales</taxon>
        <taxon>Streptomycetaceae</taxon>
        <taxon>Streptomyces</taxon>
        <taxon>Streptomyces aurantiacus group</taxon>
    </lineage>
</organism>
<proteinExistence type="predicted"/>
<dbReference type="RefSeq" id="WP_101281281.1">
    <property type="nucleotide sequence ID" value="NZ_CP031742.1"/>
</dbReference>
<dbReference type="GeneID" id="300114767"/>
<evidence type="ECO:0000259" key="2">
    <source>
        <dbReference type="Pfam" id="PF13559"/>
    </source>
</evidence>
<keyword evidence="1" id="KW-0812">Transmembrane</keyword>
<feature type="transmembrane region" description="Helical" evidence="1">
    <location>
        <begin position="75"/>
        <end position="94"/>
    </location>
</feature>
<evidence type="ECO:0000313" key="3">
    <source>
        <dbReference type="EMBL" id="AXQ55124.1"/>
    </source>
</evidence>
<name>A0A385DB51_9ACTN</name>
<feature type="domain" description="Protein-glutamine gamma-glutamyltransferase-like C-terminal" evidence="2">
    <location>
        <begin position="143"/>
        <end position="210"/>
    </location>
</feature>
<dbReference type="EMBL" id="CP031742">
    <property type="protein sequence ID" value="AXQ55124.1"/>
    <property type="molecule type" value="Genomic_DNA"/>
</dbReference>
<gene>
    <name evidence="3" type="ORF">D0C37_11245</name>
</gene>
<dbReference type="KEGG" id="sky:D0C37_11245"/>
<accession>A0A385DB51</accession>
<evidence type="ECO:0000256" key="1">
    <source>
        <dbReference type="SAM" id="Phobius"/>
    </source>
</evidence>
<dbReference type="Pfam" id="PF13559">
    <property type="entry name" value="DUF4129"/>
    <property type="match status" value="1"/>
</dbReference>
<keyword evidence="1" id="KW-0472">Membrane</keyword>
<protein>
    <submittedName>
        <fullName evidence="3">DUF4129 domain-containing protein</fullName>
    </submittedName>
</protein>
<dbReference type="AlphaFoldDB" id="A0A385DB51"/>
<dbReference type="InterPro" id="IPR025403">
    <property type="entry name" value="TgpA-like_C"/>
</dbReference>
<evidence type="ECO:0000313" key="4">
    <source>
        <dbReference type="Proteomes" id="UP000259636"/>
    </source>
</evidence>